<gene>
    <name evidence="11" type="primary">glyS</name>
    <name evidence="13" type="ORF">WH95_02785</name>
</gene>
<dbReference type="AlphaFoldDB" id="A0A0M2RCU6"/>
<keyword evidence="9 11" id="KW-0030">Aminoacyl-tRNA synthetase</keyword>
<keyword evidence="8 11" id="KW-0648">Protein biosynthesis</keyword>
<evidence type="ECO:0000313" key="13">
    <source>
        <dbReference type="EMBL" id="KKJ78259.1"/>
    </source>
</evidence>
<comment type="similarity">
    <text evidence="2 11">Belongs to the class-II aminoacyl-tRNA synthetase family.</text>
</comment>
<keyword evidence="6 11" id="KW-0547">Nucleotide-binding</keyword>
<comment type="catalytic activity">
    <reaction evidence="10 11">
        <text>tRNA(Gly) + glycine + ATP = glycyl-tRNA(Gly) + AMP + diphosphate</text>
        <dbReference type="Rhea" id="RHEA:16013"/>
        <dbReference type="Rhea" id="RHEA-COMP:9664"/>
        <dbReference type="Rhea" id="RHEA-COMP:9683"/>
        <dbReference type="ChEBI" id="CHEBI:30616"/>
        <dbReference type="ChEBI" id="CHEBI:33019"/>
        <dbReference type="ChEBI" id="CHEBI:57305"/>
        <dbReference type="ChEBI" id="CHEBI:78442"/>
        <dbReference type="ChEBI" id="CHEBI:78522"/>
        <dbReference type="ChEBI" id="CHEBI:456215"/>
        <dbReference type="EC" id="6.1.1.14"/>
    </reaction>
</comment>
<evidence type="ECO:0000256" key="11">
    <source>
        <dbReference type="HAMAP-Rule" id="MF_00255"/>
    </source>
</evidence>
<dbReference type="PANTHER" id="PTHR30075">
    <property type="entry name" value="GLYCYL-TRNA SYNTHETASE"/>
    <property type="match status" value="1"/>
</dbReference>
<keyword evidence="14" id="KW-1185">Reference proteome</keyword>
<evidence type="ECO:0000256" key="3">
    <source>
        <dbReference type="ARBA" id="ARBA00011209"/>
    </source>
</evidence>
<dbReference type="OrthoDB" id="9775440at2"/>
<dbReference type="HAMAP" id="MF_00255">
    <property type="entry name" value="Gly_tRNA_synth_beta"/>
    <property type="match status" value="1"/>
</dbReference>
<name>A0A0M2RCU6_9PROT</name>
<dbReference type="GO" id="GO:0006420">
    <property type="term" value="P:arginyl-tRNA aminoacylation"/>
    <property type="evidence" value="ECO:0007669"/>
    <property type="project" value="InterPro"/>
</dbReference>
<evidence type="ECO:0000256" key="5">
    <source>
        <dbReference type="ARBA" id="ARBA00022598"/>
    </source>
</evidence>
<dbReference type="SUPFAM" id="SSF109604">
    <property type="entry name" value="HD-domain/PDEase-like"/>
    <property type="match status" value="1"/>
</dbReference>
<dbReference type="PATRIC" id="fig|1549748.8.peg.1149"/>
<dbReference type="GO" id="GO:0004820">
    <property type="term" value="F:glycine-tRNA ligase activity"/>
    <property type="evidence" value="ECO:0007669"/>
    <property type="project" value="UniProtKB-UniRule"/>
</dbReference>
<dbReference type="PRINTS" id="PR01045">
    <property type="entry name" value="TRNASYNTHGB"/>
</dbReference>
<accession>A0A0M2RCU6</accession>
<comment type="subunit">
    <text evidence="3 11">Tetramer of two alpha and two beta subunits.</text>
</comment>
<dbReference type="GO" id="GO:0005829">
    <property type="term" value="C:cytosol"/>
    <property type="evidence" value="ECO:0007669"/>
    <property type="project" value="TreeGrafter"/>
</dbReference>
<dbReference type="GO" id="GO:0006426">
    <property type="term" value="P:glycyl-tRNA aminoacylation"/>
    <property type="evidence" value="ECO:0007669"/>
    <property type="project" value="UniProtKB-UniRule"/>
</dbReference>
<dbReference type="STRING" id="1549748.WH95_02785"/>
<comment type="subcellular location">
    <subcellularLocation>
        <location evidence="1 11">Cytoplasm</location>
    </subcellularLocation>
</comment>
<keyword evidence="5 11" id="KW-0436">Ligase</keyword>
<dbReference type="GO" id="GO:0005524">
    <property type="term" value="F:ATP binding"/>
    <property type="evidence" value="ECO:0007669"/>
    <property type="project" value="UniProtKB-UniRule"/>
</dbReference>
<evidence type="ECO:0000259" key="12">
    <source>
        <dbReference type="Pfam" id="PF05746"/>
    </source>
</evidence>
<dbReference type="PANTHER" id="PTHR30075:SF2">
    <property type="entry name" value="GLYCINE--TRNA LIGASE, CHLOROPLASTIC_MITOCHONDRIAL 2"/>
    <property type="match status" value="1"/>
</dbReference>
<evidence type="ECO:0000313" key="14">
    <source>
        <dbReference type="Proteomes" id="UP000034491"/>
    </source>
</evidence>
<dbReference type="Proteomes" id="UP000034491">
    <property type="component" value="Unassembled WGS sequence"/>
</dbReference>
<feature type="domain" description="DALR anticodon binding" evidence="12">
    <location>
        <begin position="603"/>
        <end position="707"/>
    </location>
</feature>
<proteinExistence type="inferred from homology"/>
<evidence type="ECO:0000256" key="7">
    <source>
        <dbReference type="ARBA" id="ARBA00022840"/>
    </source>
</evidence>
<evidence type="ECO:0000256" key="10">
    <source>
        <dbReference type="ARBA" id="ARBA00047937"/>
    </source>
</evidence>
<evidence type="ECO:0000256" key="9">
    <source>
        <dbReference type="ARBA" id="ARBA00023146"/>
    </source>
</evidence>
<dbReference type="NCBIfam" id="TIGR00211">
    <property type="entry name" value="glyS"/>
    <property type="match status" value="1"/>
</dbReference>
<evidence type="ECO:0000256" key="4">
    <source>
        <dbReference type="ARBA" id="ARBA00022490"/>
    </source>
</evidence>
<dbReference type="PROSITE" id="PS50861">
    <property type="entry name" value="AA_TRNA_LIGASE_II_GLYAB"/>
    <property type="match status" value="1"/>
</dbReference>
<keyword evidence="4 11" id="KW-0963">Cytoplasm</keyword>
<dbReference type="InterPro" id="IPR008909">
    <property type="entry name" value="DALR_anticod-bd"/>
</dbReference>
<keyword evidence="7 11" id="KW-0067">ATP-binding</keyword>
<evidence type="ECO:0000256" key="8">
    <source>
        <dbReference type="ARBA" id="ARBA00022917"/>
    </source>
</evidence>
<dbReference type="Pfam" id="PF05746">
    <property type="entry name" value="DALR_1"/>
    <property type="match status" value="1"/>
</dbReference>
<dbReference type="RefSeq" id="WP_046502642.1">
    <property type="nucleotide sequence ID" value="NZ_LANI01000002.1"/>
</dbReference>
<comment type="caution">
    <text evidence="13">The sequence shown here is derived from an EMBL/GenBank/DDBJ whole genome shotgun (WGS) entry which is preliminary data.</text>
</comment>
<dbReference type="GO" id="GO:0004814">
    <property type="term" value="F:arginine-tRNA ligase activity"/>
    <property type="evidence" value="ECO:0007669"/>
    <property type="project" value="InterPro"/>
</dbReference>
<dbReference type="InterPro" id="IPR015944">
    <property type="entry name" value="Gly-tRNA-synth_bsu"/>
</dbReference>
<reference evidence="13 14" key="1">
    <citation type="submission" date="2015-03" db="EMBL/GenBank/DDBJ databases">
        <title>Genome sequence of Kiloniella sp. P1-1, isolated from the gut microflora of Pacific white shrimp, Penaeus vannamei.</title>
        <authorList>
            <person name="Shao Z."/>
            <person name="Wang L."/>
            <person name="Li X."/>
        </authorList>
    </citation>
    <scope>NUCLEOTIDE SEQUENCE [LARGE SCALE GENOMIC DNA]</scope>
    <source>
        <strain evidence="13 14">P1-1</strain>
    </source>
</reference>
<dbReference type="EC" id="6.1.1.14" evidence="11"/>
<dbReference type="EMBL" id="LANI01000002">
    <property type="protein sequence ID" value="KKJ78259.1"/>
    <property type="molecule type" value="Genomic_DNA"/>
</dbReference>
<evidence type="ECO:0000256" key="6">
    <source>
        <dbReference type="ARBA" id="ARBA00022741"/>
    </source>
</evidence>
<dbReference type="InterPro" id="IPR006194">
    <property type="entry name" value="Gly-tRNA-synth_heterodimer"/>
</dbReference>
<evidence type="ECO:0000256" key="1">
    <source>
        <dbReference type="ARBA" id="ARBA00004496"/>
    </source>
</evidence>
<evidence type="ECO:0000256" key="2">
    <source>
        <dbReference type="ARBA" id="ARBA00008226"/>
    </source>
</evidence>
<organism evidence="13 14">
    <name type="scientific">Kiloniella litopenaei</name>
    <dbReference type="NCBI Taxonomy" id="1549748"/>
    <lineage>
        <taxon>Bacteria</taxon>
        <taxon>Pseudomonadati</taxon>
        <taxon>Pseudomonadota</taxon>
        <taxon>Alphaproteobacteria</taxon>
        <taxon>Rhodospirillales</taxon>
        <taxon>Kiloniellaceae</taxon>
        <taxon>Kiloniella</taxon>
    </lineage>
</organism>
<protein>
    <recommendedName>
        <fullName evidence="11">Glycine--tRNA ligase beta subunit</fullName>
        <ecNumber evidence="11">6.1.1.14</ecNumber>
    </recommendedName>
    <alternativeName>
        <fullName evidence="11">Glycyl-tRNA synthetase beta subunit</fullName>
        <shortName evidence="11">GlyRS</shortName>
    </alternativeName>
</protein>
<dbReference type="Pfam" id="PF02092">
    <property type="entry name" value="tRNA_synt_2f"/>
    <property type="match status" value="1"/>
</dbReference>
<sequence>MSEFLLELHSEEIPARMQVKAAADLKKIVCDQLKSAGLAYVDARSFVTPRRLALVVDGLPEKQPDVSEEKKGPKVGAHEKALEGFMKANSLTSIDQAEVRNTPKGDFYFVVNEIKGRNTTEVLSEIVVETIKVFPWPKSMKWSKNSFRWVRPLHSILAVFKGETLKGSFDFGNQTLDFGNKTRGHRFLAPDWFEVKNLDDYLHKLRLAKVLVDENERRDLIETQAKALCTAEGLSLKDDQGLLNEVTGLVEWPVLLMGRIADRFMTVPHEVLSTSMKEHQKYFSVLDGDGKLANRFVFAANTEATDEGKTIIAGNERVLASRLSDAEFFWDQDKKDKLESRVEGLSSIVFQAKLGTLAEKISRVQDLAEALSEQVGCDAKQARRAAELAKADLSTGMVYEFPELQGIMGRYYALHDGEAPEVAEAIAEHYSPLGPSDACPSAPVSVAVALADKLDTLVGFFGIDELPTGSKDPFALRRAALSIIRLITENGLQINLRQQISEACIAYQKTGASAAKPLGQDPHMGAGITFFDSAFKDNVNGITDTLMSFIADRLKVALKDKGVRHDLITAVFALGDEDDLVRLLARVDALAGLLKTDDGANLLAAYRRAANIVRIEEKKDKTVFDATVDTVLLQQSEEQALHEALEGASQEATKALEREDFTGAMAALAGLRPPMDAFFDKVTVNDDDPALRKNRLCLLSRIGVILGQVADFSRIEG</sequence>